<evidence type="ECO:0000256" key="3">
    <source>
        <dbReference type="ARBA" id="ARBA00022475"/>
    </source>
</evidence>
<evidence type="ECO:0000256" key="5">
    <source>
        <dbReference type="ARBA" id="ARBA00022692"/>
    </source>
</evidence>
<dbReference type="RefSeq" id="WP_006973662.1">
    <property type="nucleotide sequence ID" value="NZ_ABCS01000050.1"/>
</dbReference>
<evidence type="ECO:0000256" key="9">
    <source>
        <dbReference type="ARBA" id="ARBA00023136"/>
    </source>
</evidence>
<keyword evidence="10" id="KW-0143">Chaperone</keyword>
<evidence type="ECO:0000256" key="12">
    <source>
        <dbReference type="ARBA" id="ARBA00031542"/>
    </source>
</evidence>
<evidence type="ECO:0000256" key="2">
    <source>
        <dbReference type="ARBA" id="ARBA00010358"/>
    </source>
</evidence>
<dbReference type="InterPro" id="IPR004961">
    <property type="entry name" value="Lipase_chaperone"/>
</dbReference>
<dbReference type="OrthoDB" id="5524157at2"/>
<evidence type="ECO:0000256" key="8">
    <source>
        <dbReference type="ARBA" id="ARBA00023098"/>
    </source>
</evidence>
<comment type="similarity">
    <text evidence="2">Belongs to the lipase chaperone family.</text>
</comment>
<reference evidence="13 14" key="1">
    <citation type="submission" date="2007-06" db="EMBL/GenBank/DDBJ databases">
        <authorList>
            <person name="Shimkets L."/>
            <person name="Ferriera S."/>
            <person name="Johnson J."/>
            <person name="Kravitz S."/>
            <person name="Beeson K."/>
            <person name="Sutton G."/>
            <person name="Rogers Y.-H."/>
            <person name="Friedman R."/>
            <person name="Frazier M."/>
            <person name="Venter J.C."/>
        </authorList>
    </citation>
    <scope>NUCLEOTIDE SEQUENCE [LARGE SCALE GENOMIC DNA]</scope>
    <source>
        <strain evidence="13 14">SIR-1</strain>
    </source>
</reference>
<keyword evidence="6" id="KW-0442">Lipid degradation</keyword>
<keyword evidence="7" id="KW-1133">Transmembrane helix</keyword>
<keyword evidence="8" id="KW-0443">Lipid metabolism</keyword>
<dbReference type="GO" id="GO:0005886">
    <property type="term" value="C:plasma membrane"/>
    <property type="evidence" value="ECO:0007669"/>
    <property type="project" value="UniProtKB-SubCell"/>
</dbReference>
<evidence type="ECO:0000256" key="1">
    <source>
        <dbReference type="ARBA" id="ARBA00004383"/>
    </source>
</evidence>
<keyword evidence="5" id="KW-0812">Transmembrane</keyword>
<comment type="subcellular location">
    <subcellularLocation>
        <location evidence="1">Cell inner membrane</location>
        <topology evidence="1">Single-pass membrane protein</topology>
        <orientation evidence="1">Periplasmic side</orientation>
    </subcellularLocation>
</comment>
<gene>
    <name evidence="13" type="ORF">PPSIR1_26773</name>
</gene>
<evidence type="ECO:0000313" key="14">
    <source>
        <dbReference type="Proteomes" id="UP000005801"/>
    </source>
</evidence>
<dbReference type="GO" id="GO:0006457">
    <property type="term" value="P:protein folding"/>
    <property type="evidence" value="ECO:0007669"/>
    <property type="project" value="InterPro"/>
</dbReference>
<evidence type="ECO:0000256" key="10">
    <source>
        <dbReference type="ARBA" id="ARBA00023186"/>
    </source>
</evidence>
<evidence type="ECO:0000256" key="4">
    <source>
        <dbReference type="ARBA" id="ARBA00022519"/>
    </source>
</evidence>
<dbReference type="EMBL" id="ABCS01000050">
    <property type="protein sequence ID" value="EDM77222.1"/>
    <property type="molecule type" value="Genomic_DNA"/>
</dbReference>
<dbReference type="SUPFAM" id="SSF158855">
    <property type="entry name" value="Lipase chaperone-like"/>
    <property type="match status" value="1"/>
</dbReference>
<organism evidence="13 14">
    <name type="scientific">Plesiocystis pacifica SIR-1</name>
    <dbReference type="NCBI Taxonomy" id="391625"/>
    <lineage>
        <taxon>Bacteria</taxon>
        <taxon>Pseudomonadati</taxon>
        <taxon>Myxococcota</taxon>
        <taxon>Polyangia</taxon>
        <taxon>Nannocystales</taxon>
        <taxon>Nannocystaceae</taxon>
        <taxon>Plesiocystis</taxon>
    </lineage>
</organism>
<evidence type="ECO:0000256" key="7">
    <source>
        <dbReference type="ARBA" id="ARBA00022989"/>
    </source>
</evidence>
<keyword evidence="3" id="KW-1003">Cell membrane</keyword>
<sequence length="322" mass="34486">MTAPRDPKHSRLFSIVALSVAALAGLLGGCELEPDARLDAAEAPRSLDGTELDGAFSYDRDGHFVLDEGAVQAFDYFLTADGELSPAEIDAWVQQSLRAEIRSEARRGEIMDAWYAYLVYRAEAAEAAAGQAPPSAGAPAPAEPDALEATLAAALDRFEAEVGPGPFVTHERAQLHRAVAVRAAYALDDAAERDAELARIDQAEAERFAHSRAGRYLAARDSVQGLIDAGADDATVQAARAEHFDAIEPGAAERLAALDAKRAAWNAKLASFRTERQSLRDSWVASPAGLDEAVAELELERFTAAERRRVHALERLDDGAGL</sequence>
<keyword evidence="4" id="KW-0997">Cell inner membrane</keyword>
<keyword evidence="9" id="KW-0472">Membrane</keyword>
<evidence type="ECO:0000256" key="6">
    <source>
        <dbReference type="ARBA" id="ARBA00022963"/>
    </source>
</evidence>
<proteinExistence type="inferred from homology"/>
<dbReference type="STRING" id="391625.PPSIR1_26773"/>
<keyword evidence="14" id="KW-1185">Reference proteome</keyword>
<dbReference type="Proteomes" id="UP000005801">
    <property type="component" value="Unassembled WGS sequence"/>
</dbReference>
<protein>
    <recommendedName>
        <fullName evidence="11">Lipase helper protein</fullName>
    </recommendedName>
    <alternativeName>
        <fullName evidence="12">Lipase modulator</fullName>
    </alternativeName>
</protein>
<dbReference type="GO" id="GO:0016042">
    <property type="term" value="P:lipid catabolic process"/>
    <property type="evidence" value="ECO:0007669"/>
    <property type="project" value="UniProtKB-KW"/>
</dbReference>
<dbReference type="Pfam" id="PF03280">
    <property type="entry name" value="Lipase_chap"/>
    <property type="match status" value="1"/>
</dbReference>
<evidence type="ECO:0000256" key="11">
    <source>
        <dbReference type="ARBA" id="ARBA00030948"/>
    </source>
</evidence>
<dbReference type="GO" id="GO:0051082">
    <property type="term" value="F:unfolded protein binding"/>
    <property type="evidence" value="ECO:0007669"/>
    <property type="project" value="InterPro"/>
</dbReference>
<dbReference type="eggNOG" id="COG5380">
    <property type="taxonomic scope" value="Bacteria"/>
</dbReference>
<comment type="caution">
    <text evidence="13">The sequence shown here is derived from an EMBL/GenBank/DDBJ whole genome shotgun (WGS) entry which is preliminary data.</text>
</comment>
<evidence type="ECO:0000313" key="13">
    <source>
        <dbReference type="EMBL" id="EDM77222.1"/>
    </source>
</evidence>
<dbReference type="AlphaFoldDB" id="A6GAC0"/>
<accession>A6GAC0</accession>
<dbReference type="PROSITE" id="PS51257">
    <property type="entry name" value="PROKAR_LIPOPROTEIN"/>
    <property type="match status" value="1"/>
</dbReference>
<name>A6GAC0_9BACT</name>